<feature type="region of interest" description="Disordered" evidence="1">
    <location>
        <begin position="1"/>
        <end position="24"/>
    </location>
</feature>
<evidence type="ECO:0000313" key="3">
    <source>
        <dbReference type="EMBL" id="KUL22776.1"/>
    </source>
</evidence>
<keyword evidence="4" id="KW-1185">Reference proteome</keyword>
<reference evidence="4" key="1">
    <citation type="submission" date="2015-10" db="EMBL/GenBank/DDBJ databases">
        <authorList>
            <person name="Ju K.-S."/>
            <person name="Doroghazi J.R."/>
            <person name="Metcalf W.W."/>
        </authorList>
    </citation>
    <scope>NUCLEOTIDE SEQUENCE [LARGE SCALE GENOMIC DNA]</scope>
    <source>
        <strain evidence="4">NRRL 3151</strain>
    </source>
</reference>
<dbReference type="EMBL" id="LLZG01000393">
    <property type="protein sequence ID" value="KUL22776.1"/>
    <property type="molecule type" value="Genomic_DNA"/>
</dbReference>
<proteinExistence type="predicted"/>
<evidence type="ECO:0000256" key="1">
    <source>
        <dbReference type="SAM" id="MobiDB-lite"/>
    </source>
</evidence>
<accession>A0A101J9S3</accession>
<organism evidence="3 4">
    <name type="scientific">Streptomyces regalis</name>
    <dbReference type="NCBI Taxonomy" id="68262"/>
    <lineage>
        <taxon>Bacteria</taxon>
        <taxon>Bacillati</taxon>
        <taxon>Actinomycetota</taxon>
        <taxon>Actinomycetes</taxon>
        <taxon>Kitasatosporales</taxon>
        <taxon>Streptomycetaceae</taxon>
        <taxon>Streptomyces</taxon>
    </lineage>
</organism>
<dbReference type="Proteomes" id="UP000053923">
    <property type="component" value="Unassembled WGS sequence"/>
</dbReference>
<sequence length="80" mass="8359">MDFSTRSGSSAWSSSDRAVSSERSQDTAALIAASGVRRSRLTGARRAVRMRLGLTAATVFAILTFPGLVLTAVLSGIRTG</sequence>
<feature type="transmembrane region" description="Helical" evidence="2">
    <location>
        <begin position="52"/>
        <end position="77"/>
    </location>
</feature>
<keyword evidence="2" id="KW-1133">Transmembrane helix</keyword>
<keyword evidence="2" id="KW-0812">Transmembrane</keyword>
<gene>
    <name evidence="3" type="ORF">ADL12_41360</name>
</gene>
<dbReference type="AlphaFoldDB" id="A0A101J9S3"/>
<protein>
    <submittedName>
        <fullName evidence="3">Uncharacterized protein</fullName>
    </submittedName>
</protein>
<name>A0A101J9S3_9ACTN</name>
<keyword evidence="2" id="KW-0472">Membrane</keyword>
<feature type="compositionally biased region" description="Low complexity" evidence="1">
    <location>
        <begin position="1"/>
        <end position="18"/>
    </location>
</feature>
<evidence type="ECO:0000313" key="4">
    <source>
        <dbReference type="Proteomes" id="UP000053923"/>
    </source>
</evidence>
<comment type="caution">
    <text evidence="3">The sequence shown here is derived from an EMBL/GenBank/DDBJ whole genome shotgun (WGS) entry which is preliminary data.</text>
</comment>
<evidence type="ECO:0000256" key="2">
    <source>
        <dbReference type="SAM" id="Phobius"/>
    </source>
</evidence>